<dbReference type="EMBL" id="CABWMV010000007">
    <property type="protein sequence ID" value="VXC65400.1"/>
    <property type="molecule type" value="Genomic_DNA"/>
</dbReference>
<sequence>MITGEIKSQIDKIWNDFWTGGISNPLTVYRTIYLSDFLKTIR</sequence>
<evidence type="ECO:0000313" key="2">
    <source>
        <dbReference type="Proteomes" id="UP000432350"/>
    </source>
</evidence>
<reference evidence="1 2" key="1">
    <citation type="submission" date="2019-10" db="EMBL/GenBank/DDBJ databases">
        <authorList>
            <person name="Karimi E."/>
        </authorList>
    </citation>
    <scope>NUCLEOTIDE SEQUENCE [LARGE SCALE GENOMIC DNA]</scope>
    <source>
        <strain evidence="1">Sphingobacterium sp. 8BC</strain>
    </source>
</reference>
<evidence type="ECO:0000313" key="1">
    <source>
        <dbReference type="EMBL" id="VXC65400.1"/>
    </source>
</evidence>
<dbReference type="Proteomes" id="UP000432350">
    <property type="component" value="Unassembled WGS sequence"/>
</dbReference>
<name>A0A654AC43_SPHMU</name>
<proteinExistence type="predicted"/>
<gene>
    <name evidence="1" type="ORF">SPHINGO8BC_150330</name>
</gene>
<dbReference type="AlphaFoldDB" id="A0A654AC43"/>
<organism evidence="1 2">
    <name type="scientific">Sphingobacterium multivorum</name>
    <dbReference type="NCBI Taxonomy" id="28454"/>
    <lineage>
        <taxon>Bacteria</taxon>
        <taxon>Pseudomonadati</taxon>
        <taxon>Bacteroidota</taxon>
        <taxon>Sphingobacteriia</taxon>
        <taxon>Sphingobacteriales</taxon>
        <taxon>Sphingobacteriaceae</taxon>
        <taxon>Sphingobacterium</taxon>
    </lineage>
</organism>
<protein>
    <submittedName>
        <fullName evidence="1">Uncharacterized protein</fullName>
    </submittedName>
</protein>
<accession>A0A654AC43</accession>